<evidence type="ECO:0000256" key="1">
    <source>
        <dbReference type="ARBA" id="ARBA00022741"/>
    </source>
</evidence>
<keyword evidence="5" id="KW-1185">Reference proteome</keyword>
<organism evidence="4 5">
    <name type="scientific">Roseinatronobacter ekhonensis</name>
    <dbReference type="NCBI Taxonomy" id="254356"/>
    <lineage>
        <taxon>Bacteria</taxon>
        <taxon>Pseudomonadati</taxon>
        <taxon>Pseudomonadota</taxon>
        <taxon>Alphaproteobacteria</taxon>
        <taxon>Rhodobacterales</taxon>
        <taxon>Paracoccaceae</taxon>
        <taxon>Roseinatronobacter</taxon>
    </lineage>
</organism>
<feature type="domain" description="Guanylate cyclase" evidence="3">
    <location>
        <begin position="20"/>
        <end position="152"/>
    </location>
</feature>
<dbReference type="InterPro" id="IPR001054">
    <property type="entry name" value="A/G_cyclase"/>
</dbReference>
<protein>
    <submittedName>
        <fullName evidence="4">Adenylate cyclase 1</fullName>
        <ecNumber evidence="4">4.6.1.1</ecNumber>
    </submittedName>
</protein>
<evidence type="ECO:0000259" key="3">
    <source>
        <dbReference type="PROSITE" id="PS50125"/>
    </source>
</evidence>
<dbReference type="SUPFAM" id="SSF55073">
    <property type="entry name" value="Nucleotide cyclase"/>
    <property type="match status" value="1"/>
</dbReference>
<dbReference type="PROSITE" id="PS50125">
    <property type="entry name" value="GUANYLATE_CYCLASE_2"/>
    <property type="match status" value="1"/>
</dbReference>
<dbReference type="InterPro" id="IPR029787">
    <property type="entry name" value="Nucleotide_cyclase"/>
</dbReference>
<name>A0A3B0MQV4_9RHOB</name>
<dbReference type="Pfam" id="PF00211">
    <property type="entry name" value="Guanylate_cyc"/>
    <property type="match status" value="1"/>
</dbReference>
<dbReference type="PANTHER" id="PTHR16305:SF28">
    <property type="entry name" value="GUANYLATE CYCLASE DOMAIN-CONTAINING PROTEIN"/>
    <property type="match status" value="1"/>
</dbReference>
<dbReference type="Pfam" id="PF13191">
    <property type="entry name" value="AAA_16"/>
    <property type="match status" value="1"/>
</dbReference>
<dbReference type="PANTHER" id="PTHR16305">
    <property type="entry name" value="TESTICULAR SOLUBLE ADENYLYL CYCLASE"/>
    <property type="match status" value="1"/>
</dbReference>
<evidence type="ECO:0000313" key="4">
    <source>
        <dbReference type="EMBL" id="SUZ31999.1"/>
    </source>
</evidence>
<dbReference type="InterPro" id="IPR041664">
    <property type="entry name" value="AAA_16"/>
</dbReference>
<dbReference type="InterPro" id="IPR011990">
    <property type="entry name" value="TPR-like_helical_dom_sf"/>
</dbReference>
<accession>A0A3B0MQV4</accession>
<evidence type="ECO:0000256" key="2">
    <source>
        <dbReference type="ARBA" id="ARBA00022840"/>
    </source>
</evidence>
<evidence type="ECO:0000313" key="5">
    <source>
        <dbReference type="Proteomes" id="UP000272908"/>
    </source>
</evidence>
<proteinExistence type="predicted"/>
<dbReference type="AlphaFoldDB" id="A0A3B0MQV4"/>
<keyword evidence="2" id="KW-0067">ATP-binding</keyword>
<dbReference type="GO" id="GO:0005737">
    <property type="term" value="C:cytoplasm"/>
    <property type="evidence" value="ECO:0007669"/>
    <property type="project" value="TreeGrafter"/>
</dbReference>
<dbReference type="EC" id="4.6.1.1" evidence="4"/>
<dbReference type="SUPFAM" id="SSF48452">
    <property type="entry name" value="TPR-like"/>
    <property type="match status" value="1"/>
</dbReference>
<dbReference type="SMART" id="SM00044">
    <property type="entry name" value="CYCc"/>
    <property type="match status" value="1"/>
</dbReference>
<keyword evidence="4" id="KW-0456">Lyase</keyword>
<reference evidence="5" key="1">
    <citation type="submission" date="2018-08" db="EMBL/GenBank/DDBJ databases">
        <authorList>
            <person name="Rodrigo-Torres L."/>
            <person name="Arahal R. D."/>
            <person name="Lucena T."/>
        </authorList>
    </citation>
    <scope>NUCLEOTIDE SEQUENCE [LARGE SCALE GENOMIC DNA]</scope>
    <source>
        <strain evidence="5">CECT 7235</strain>
    </source>
</reference>
<dbReference type="GO" id="GO:0035556">
    <property type="term" value="P:intracellular signal transduction"/>
    <property type="evidence" value="ECO:0007669"/>
    <property type="project" value="InterPro"/>
</dbReference>
<gene>
    <name evidence="4" type="primary">cyaA</name>
    <name evidence="4" type="ORF">ROE7235_01750</name>
</gene>
<dbReference type="CDD" id="cd07302">
    <property type="entry name" value="CHD"/>
    <property type="match status" value="1"/>
</dbReference>
<dbReference type="Proteomes" id="UP000272908">
    <property type="component" value="Unassembled WGS sequence"/>
</dbReference>
<dbReference type="InterPro" id="IPR027417">
    <property type="entry name" value="P-loop_NTPase"/>
</dbReference>
<keyword evidence="1" id="KW-0547">Nucleotide-binding</keyword>
<dbReference type="Gene3D" id="3.40.50.300">
    <property type="entry name" value="P-loop containing nucleotide triphosphate hydrolases"/>
    <property type="match status" value="1"/>
</dbReference>
<dbReference type="GO" id="GO:0004016">
    <property type="term" value="F:adenylate cyclase activity"/>
    <property type="evidence" value="ECO:0007669"/>
    <property type="project" value="UniProtKB-EC"/>
</dbReference>
<dbReference type="Gene3D" id="3.30.70.1230">
    <property type="entry name" value="Nucleotide cyclase"/>
    <property type="match status" value="1"/>
</dbReference>
<dbReference type="Gene3D" id="1.25.40.10">
    <property type="entry name" value="Tetratricopeptide repeat domain"/>
    <property type="match status" value="1"/>
</dbReference>
<sequence>MAEPLSSNLALRAAERRQLTVLFCDLVGSTQLAEALDPEDLRAILATYRAICSEIVARHGGTVMQYLGDGINVMFGYPVAYEHATGSAIRAALDMLRSITGGHPDLSALNVKLNLRIGINTGQVVVGSDGAGALGEQLSVIGDVPNLAARLQGIAQPGQIVVSRTTHNLTKGLFAFTDLGAHDLKGFSKPVNCFSVTGDMLDGTTLSSSQRENARPLIGRTAELGLIQQHWASAKSGDGQVMMLSGEAGVGKSRILHSFNRQLGDEDMNIVRFFGSAFHQHSAMHPIAEELQRRFGLRKEAASSENLELIKDALRPGHAHHLPALSYLLGVETDTTADWLAHAPEEIKRATFSAVLDFYQSLADATPLLMEFEDVHWCDPTTLEVISHFIEQLKTKRWLLLLSFRPDYKPPFQSMSHVTSLSLNRFRRAEVINLVNAMTGGKTLPRRLLEQIVERADGIPLYAEELTQMVLESGWVEDVDGRYRMSGANMEQAIPASLQDSLMARLDRSPSAKEIAQIAATIGRRFSHDLLRHVSGYRDAQLRGALDQLLDAELIYCEGSSTQASYEFKHALVQDAAYQSLLKTAQHECHRRIAHALEEHMPDVCSNEPESLGYHYAAGGEHARAFPFFVTAAERALASSASLEAINHLENALAALAKTPHSDARDAQEFELLVMLAVPQAAALGYSHEHVNRSYERARELARDQHDNFAIFPVTYGLMRYHLLGARYAKAIEHGENLAEMARATGSRLIMAAGYRAKGAASFYCGEPHAALDALSNVIESGMTDEERAEALKFDVVDIKVAALGYASWAHWQLGHADTARRVSDEAMTTAKQTGHPFSTAFAICFASWTHAFCGDLQRALDLSQEAFVLSKRHGFQFWIGWTEVIAAWSRAHLCGAYDVGVEKLSAGIADWKDTRSRLGLSYFLYLQADLLAANGEHDKALGILDEARSFCDETNERFWLPELLRLRGEILFAQTSENGGQSEALFQSAAAIAGECGSVALQSRALTSLTGLQHKLRGCSDAAPKLEKLLPALQDGGLTLDHQKARRLLETIPTGPSTGGA</sequence>
<dbReference type="RefSeq" id="WP_245963915.1">
    <property type="nucleotide sequence ID" value="NZ_UIHC01000014.1"/>
</dbReference>
<dbReference type="GO" id="GO:0009190">
    <property type="term" value="P:cyclic nucleotide biosynthetic process"/>
    <property type="evidence" value="ECO:0007669"/>
    <property type="project" value="InterPro"/>
</dbReference>
<dbReference type="SUPFAM" id="SSF52540">
    <property type="entry name" value="P-loop containing nucleoside triphosphate hydrolases"/>
    <property type="match status" value="1"/>
</dbReference>
<dbReference type="EMBL" id="UIHC01000014">
    <property type="protein sequence ID" value="SUZ31999.1"/>
    <property type="molecule type" value="Genomic_DNA"/>
</dbReference>
<dbReference type="GO" id="GO:0005524">
    <property type="term" value="F:ATP binding"/>
    <property type="evidence" value="ECO:0007669"/>
    <property type="project" value="UniProtKB-KW"/>
</dbReference>